<organism evidence="3 4">
    <name type="scientific">Keguizhuia sedimenti</name>
    <dbReference type="NCBI Taxonomy" id="3064264"/>
    <lineage>
        <taxon>Bacteria</taxon>
        <taxon>Pseudomonadati</taxon>
        <taxon>Pseudomonadota</taxon>
        <taxon>Betaproteobacteria</taxon>
        <taxon>Burkholderiales</taxon>
        <taxon>Oxalobacteraceae</taxon>
        <taxon>Keguizhuia</taxon>
    </lineage>
</organism>
<feature type="region of interest" description="Disordered" evidence="1">
    <location>
        <begin position="639"/>
        <end position="658"/>
    </location>
</feature>
<dbReference type="PANTHER" id="PTHR30441:SF9">
    <property type="entry name" value="ASMA FAMILY PROTEIN YHJG"/>
    <property type="match status" value="1"/>
</dbReference>
<keyword evidence="4" id="KW-1185">Reference proteome</keyword>
<evidence type="ECO:0000313" key="4">
    <source>
        <dbReference type="Proteomes" id="UP001225596"/>
    </source>
</evidence>
<feature type="domain" description="AsmA" evidence="2">
    <location>
        <begin position="186"/>
        <end position="538"/>
    </location>
</feature>
<protein>
    <submittedName>
        <fullName evidence="3">AsmA family protein</fullName>
    </submittedName>
</protein>
<gene>
    <name evidence="3" type="ORF">Q8A64_03565</name>
</gene>
<feature type="region of interest" description="Disordered" evidence="1">
    <location>
        <begin position="339"/>
        <end position="359"/>
    </location>
</feature>
<evidence type="ECO:0000256" key="1">
    <source>
        <dbReference type="SAM" id="MobiDB-lite"/>
    </source>
</evidence>
<dbReference type="EMBL" id="JAUYVH010000001">
    <property type="protein sequence ID" value="MDQ9169485.1"/>
    <property type="molecule type" value="Genomic_DNA"/>
</dbReference>
<dbReference type="PANTHER" id="PTHR30441">
    <property type="entry name" value="DUF748 DOMAIN-CONTAINING PROTEIN"/>
    <property type="match status" value="1"/>
</dbReference>
<comment type="caution">
    <text evidence="3">The sequence shown here is derived from an EMBL/GenBank/DDBJ whole genome shotgun (WGS) entry which is preliminary data.</text>
</comment>
<accession>A0ABU1BKG3</accession>
<dbReference type="InterPro" id="IPR007844">
    <property type="entry name" value="AsmA"/>
</dbReference>
<feature type="compositionally biased region" description="Basic and acidic residues" evidence="1">
    <location>
        <begin position="340"/>
        <end position="353"/>
    </location>
</feature>
<reference evidence="3 4" key="1">
    <citation type="submission" date="2023-08" db="EMBL/GenBank/DDBJ databases">
        <title>Oxalobacteraceae gen .nov., isolated from river sludge outside the plant.</title>
        <authorList>
            <person name="Zhao S.Y."/>
        </authorList>
    </citation>
    <scope>NUCLEOTIDE SEQUENCE [LARGE SCALE GENOMIC DNA]</scope>
    <source>
        <strain evidence="3 4">R-40</strain>
    </source>
</reference>
<evidence type="ECO:0000313" key="3">
    <source>
        <dbReference type="EMBL" id="MDQ9169485.1"/>
    </source>
</evidence>
<sequence>MLISGAGLLGLLALLVVLVSTFDWNRVKPWIDDKVSEATQRSFAINGDLSLSWERPAHVQAGWRRWAPWPHFRGHDVQLGNPDWAKTGPDMARVQRVDFTINPFALLQRRISVESLLLTEPNLNFEQNREGDNNWTFPKKENQGQSRWEFELQDLAIAEGDIRYLDPGKQADVKVRIDTLDDSTVTWKLGGKFNDEKLSGEGTAGSLLMLQNTGVRYPVEALVKVGETTITAKGSITDPSHPSALDVELKILGASMADLFPLSGVLLPETPKFSTSGRVVGNLTRGSMRLRYEKFTGKVGSSDIGGTLEYRQQKPRPVLSGEVVSNQLVFKDLGALVGSGDKKPKEGEVKQPPDKVLPVSPFKTERWDKMDVQVRFSGKKIIHSDKLPLDNLHTSIKMDNGTLSLDPLDFGVAGGKLTTALTINGLSKPAKARMKVSARKLRLAELFPKAESMQASIGAVNGDAQLTAAGNSFAALLGSSNGEVKALISQGSVSKFILEAMGLNVGSAVIAKLFGDRQVPLNCMAADFNVTDGLMEARTFIVDTQDATIRVSGDINFASEELDLTIHPDSKGPRIISLRSPLYIQGTFKNPDVGVDKGVIALKGGAAVALGAAAAPFAALLALINPGPGQDSPCGFLLAEAKEKPKAPPPGKTKAPEP</sequence>
<dbReference type="Pfam" id="PF05170">
    <property type="entry name" value="AsmA"/>
    <property type="match status" value="2"/>
</dbReference>
<proteinExistence type="predicted"/>
<dbReference type="InterPro" id="IPR052894">
    <property type="entry name" value="AsmA-related"/>
</dbReference>
<evidence type="ECO:0000259" key="2">
    <source>
        <dbReference type="Pfam" id="PF05170"/>
    </source>
</evidence>
<name>A0ABU1BKG3_9BURK</name>
<feature type="domain" description="AsmA" evidence="2">
    <location>
        <begin position="3"/>
        <end position="173"/>
    </location>
</feature>
<dbReference type="RefSeq" id="WP_338435389.1">
    <property type="nucleotide sequence ID" value="NZ_JAUYVH010000001.1"/>
</dbReference>
<dbReference type="Proteomes" id="UP001225596">
    <property type="component" value="Unassembled WGS sequence"/>
</dbReference>